<protein>
    <submittedName>
        <fullName evidence="1">Uncharacterized protein</fullName>
    </submittedName>
</protein>
<sequence>MARPAGGIHGSVPDNGDLQICAVQIRRWRYTATVHPRRIRAEGGGSAPFLAGSTPSLAGFVRETLPSPDLCGRPSTATVSSDVASALWRGSWLRQHRRPRGTPCSCDVVQGGRHRRVLVHGGP</sequence>
<organism evidence="1">
    <name type="scientific">Arundo donax</name>
    <name type="common">Giant reed</name>
    <name type="synonym">Donax arundinaceus</name>
    <dbReference type="NCBI Taxonomy" id="35708"/>
    <lineage>
        <taxon>Eukaryota</taxon>
        <taxon>Viridiplantae</taxon>
        <taxon>Streptophyta</taxon>
        <taxon>Embryophyta</taxon>
        <taxon>Tracheophyta</taxon>
        <taxon>Spermatophyta</taxon>
        <taxon>Magnoliopsida</taxon>
        <taxon>Liliopsida</taxon>
        <taxon>Poales</taxon>
        <taxon>Poaceae</taxon>
        <taxon>PACMAD clade</taxon>
        <taxon>Arundinoideae</taxon>
        <taxon>Arundineae</taxon>
        <taxon>Arundo</taxon>
    </lineage>
</organism>
<evidence type="ECO:0000313" key="1">
    <source>
        <dbReference type="EMBL" id="JAD69837.1"/>
    </source>
</evidence>
<proteinExistence type="predicted"/>
<dbReference type="AlphaFoldDB" id="A0A0A9CE92"/>
<dbReference type="EMBL" id="GBRH01228058">
    <property type="protein sequence ID" value="JAD69837.1"/>
    <property type="molecule type" value="Transcribed_RNA"/>
</dbReference>
<reference evidence="1" key="1">
    <citation type="submission" date="2014-09" db="EMBL/GenBank/DDBJ databases">
        <authorList>
            <person name="Magalhaes I.L.F."/>
            <person name="Oliveira U."/>
            <person name="Santos F.R."/>
            <person name="Vidigal T.H.D.A."/>
            <person name="Brescovit A.D."/>
            <person name="Santos A.J."/>
        </authorList>
    </citation>
    <scope>NUCLEOTIDE SEQUENCE</scope>
    <source>
        <tissue evidence="1">Shoot tissue taken approximately 20 cm above the soil surface</tissue>
    </source>
</reference>
<name>A0A0A9CE92_ARUDO</name>
<accession>A0A0A9CE92</accession>
<reference evidence="1" key="2">
    <citation type="journal article" date="2015" name="Data Brief">
        <title>Shoot transcriptome of the giant reed, Arundo donax.</title>
        <authorList>
            <person name="Barrero R.A."/>
            <person name="Guerrero F.D."/>
            <person name="Moolhuijzen P."/>
            <person name="Goolsby J.A."/>
            <person name="Tidwell J."/>
            <person name="Bellgard S.E."/>
            <person name="Bellgard M.I."/>
        </authorList>
    </citation>
    <scope>NUCLEOTIDE SEQUENCE</scope>
    <source>
        <tissue evidence="1">Shoot tissue taken approximately 20 cm above the soil surface</tissue>
    </source>
</reference>